<evidence type="ECO:0000256" key="2">
    <source>
        <dbReference type="SAM" id="Coils"/>
    </source>
</evidence>
<dbReference type="InParanoid" id="A0A078AWF7"/>
<feature type="coiled-coil region" evidence="2">
    <location>
        <begin position="74"/>
        <end position="173"/>
    </location>
</feature>
<protein>
    <submittedName>
        <fullName evidence="4">Luc7 n_terminus domain-containing protein</fullName>
    </submittedName>
</protein>
<feature type="compositionally biased region" description="Gly residues" evidence="3">
    <location>
        <begin position="373"/>
        <end position="391"/>
    </location>
</feature>
<dbReference type="Proteomes" id="UP000039865">
    <property type="component" value="Unassembled WGS sequence"/>
</dbReference>
<evidence type="ECO:0000313" key="5">
    <source>
        <dbReference type="Proteomes" id="UP000039865"/>
    </source>
</evidence>
<keyword evidence="2" id="KW-0175">Coiled coil</keyword>
<dbReference type="FunCoup" id="A0A078AWF7">
    <property type="interactions" value="538"/>
</dbReference>
<dbReference type="GO" id="GO:0003729">
    <property type="term" value="F:mRNA binding"/>
    <property type="evidence" value="ECO:0007669"/>
    <property type="project" value="InterPro"/>
</dbReference>
<accession>A0A078AWF7</accession>
<dbReference type="OrthoDB" id="312747at2759"/>
<keyword evidence="5" id="KW-1185">Reference proteome</keyword>
<dbReference type="AlphaFoldDB" id="A0A078AWF7"/>
<gene>
    <name evidence="4" type="primary">Contig11886.g12719</name>
    <name evidence="4" type="ORF">STYLEM_14213</name>
</gene>
<feature type="region of interest" description="Disordered" evidence="3">
    <location>
        <begin position="336"/>
        <end position="422"/>
    </location>
</feature>
<organism evidence="4 5">
    <name type="scientific">Stylonychia lemnae</name>
    <name type="common">Ciliate</name>
    <dbReference type="NCBI Taxonomy" id="5949"/>
    <lineage>
        <taxon>Eukaryota</taxon>
        <taxon>Sar</taxon>
        <taxon>Alveolata</taxon>
        <taxon>Ciliophora</taxon>
        <taxon>Intramacronucleata</taxon>
        <taxon>Spirotrichea</taxon>
        <taxon>Stichotrichia</taxon>
        <taxon>Sporadotrichida</taxon>
        <taxon>Oxytrichidae</taxon>
        <taxon>Stylonychinae</taxon>
        <taxon>Stylonychia</taxon>
    </lineage>
</organism>
<dbReference type="Pfam" id="PF03194">
    <property type="entry name" value="LUC7"/>
    <property type="match status" value="1"/>
</dbReference>
<dbReference type="GO" id="GO:0005685">
    <property type="term" value="C:U1 snRNP"/>
    <property type="evidence" value="ECO:0007669"/>
    <property type="project" value="InterPro"/>
</dbReference>
<feature type="compositionally biased region" description="Basic and acidic residues" evidence="3">
    <location>
        <begin position="392"/>
        <end position="404"/>
    </location>
</feature>
<dbReference type="PANTHER" id="PTHR12375">
    <property type="entry name" value="RNA-BINDING PROTEIN LUC7-RELATED"/>
    <property type="match status" value="1"/>
</dbReference>
<dbReference type="OMA" id="GFSMNRI"/>
<feature type="compositionally biased region" description="Basic and acidic residues" evidence="3">
    <location>
        <begin position="336"/>
        <end position="372"/>
    </location>
</feature>
<name>A0A078AWF7_STYLE</name>
<feature type="region of interest" description="Disordered" evidence="3">
    <location>
        <begin position="231"/>
        <end position="269"/>
    </location>
</feature>
<evidence type="ECO:0000256" key="1">
    <source>
        <dbReference type="ARBA" id="ARBA00005655"/>
    </source>
</evidence>
<evidence type="ECO:0000256" key="3">
    <source>
        <dbReference type="SAM" id="MobiDB-lite"/>
    </source>
</evidence>
<comment type="similarity">
    <text evidence="1">Belongs to the Luc7 family.</text>
</comment>
<reference evidence="4 5" key="1">
    <citation type="submission" date="2014-06" db="EMBL/GenBank/DDBJ databases">
        <authorList>
            <person name="Swart Estienne"/>
        </authorList>
    </citation>
    <scope>NUCLEOTIDE SEQUENCE [LARGE SCALE GENOMIC DNA]</scope>
    <source>
        <strain evidence="4 5">130c</strain>
    </source>
</reference>
<sequence length="422" mass="49092">MGKDRNHPLHIRLQKRDHFDDEYVCKYNLLSFCPHDLFPNTKADIGPCQKRHDDFLKEMFKNDSDRELYQRKYEKELQSLLEQMIAQVDQKMKRSLARVENPISDPINTHEMNAHNQETVHNKIDQLEQKINFYIERAEKLGEEGKIDESEAIMKEVDKLKVQKSELEQLSDNTLLPKDKNMKVCDVCGALQATTDTDKRLQMHLEGKLHTGYLKIRKILAELKQKREEYRRISERQGRKRSRSRSPSPSKVTLPKRSNLPNQHNQQEEKVADAFYFSSRKYGAGLNVPDSDIRFTEIAMENNNNMGYNVTLAKTETLGKEWGYYKRNIDKKRKEQQDLLKKKEDDQNRGSYRRNDERGGDRGFGGGERRGYEGGGGYRGGNSFNSGGGGFQRRDNNYGDRRDGGSQGGYRGGNDNRDNRRR</sequence>
<evidence type="ECO:0000313" key="4">
    <source>
        <dbReference type="EMBL" id="CDW85143.1"/>
    </source>
</evidence>
<dbReference type="InterPro" id="IPR004882">
    <property type="entry name" value="Luc7-rel"/>
</dbReference>
<dbReference type="EMBL" id="CCKQ01013478">
    <property type="protein sequence ID" value="CDW85143.1"/>
    <property type="molecule type" value="Genomic_DNA"/>
</dbReference>
<proteinExistence type="inferred from homology"/>
<dbReference type="GO" id="GO:0006376">
    <property type="term" value="P:mRNA splice site recognition"/>
    <property type="evidence" value="ECO:0007669"/>
    <property type="project" value="InterPro"/>
</dbReference>